<evidence type="ECO:0000313" key="1">
    <source>
        <dbReference type="EMBL" id="OAQ60186.1"/>
    </source>
</evidence>
<name>A0A179F448_METCM</name>
<dbReference type="STRING" id="1380566.A0A179F448"/>
<dbReference type="Proteomes" id="UP000078397">
    <property type="component" value="Unassembled WGS sequence"/>
</dbReference>
<reference evidence="1 2" key="1">
    <citation type="journal article" date="2016" name="PLoS Pathog.">
        <title>Biosynthesis of antibiotic leucinostatins in bio-control fungus Purpureocillium lilacinum and their inhibition on phytophthora revealed by genome mining.</title>
        <authorList>
            <person name="Wang G."/>
            <person name="Liu Z."/>
            <person name="Lin R."/>
            <person name="Li E."/>
            <person name="Mao Z."/>
            <person name="Ling J."/>
            <person name="Yang Y."/>
            <person name="Yin W.B."/>
            <person name="Xie B."/>
        </authorList>
    </citation>
    <scope>NUCLEOTIDE SEQUENCE [LARGE SCALE GENOMIC DNA]</scope>
    <source>
        <strain evidence="1">170</strain>
    </source>
</reference>
<dbReference type="KEGG" id="pchm:VFPPC_16779"/>
<evidence type="ECO:0000313" key="2">
    <source>
        <dbReference type="Proteomes" id="UP000078397"/>
    </source>
</evidence>
<sequence length="197" mass="22705">MERGTVIATADARPPRIVVGSRKEDLVYGILAKNGLLRVRTAKKWIPYEDVKLDSRIKHLSRSEVTKYCRIRQYQINQGETVNNKPKNEVTAVTQSQSSKKASTSYAVRPLLPRPRQRTKGNTELHKSKNIQRLNKVWLRQEELRQKAGMVEAKVHGQIKYERKEKGPFAGYYASNGQILCIDDEDVIEYRVLLRLT</sequence>
<dbReference type="RefSeq" id="XP_018138096.1">
    <property type="nucleotide sequence ID" value="XM_018294532.1"/>
</dbReference>
<dbReference type="EMBL" id="LSBJ02000009">
    <property type="protein sequence ID" value="OAQ60186.1"/>
    <property type="molecule type" value="Genomic_DNA"/>
</dbReference>
<gene>
    <name evidence="1" type="ORF">VFPPC_16779</name>
</gene>
<dbReference type="AlphaFoldDB" id="A0A179F448"/>
<organism evidence="1 2">
    <name type="scientific">Pochonia chlamydosporia 170</name>
    <dbReference type="NCBI Taxonomy" id="1380566"/>
    <lineage>
        <taxon>Eukaryota</taxon>
        <taxon>Fungi</taxon>
        <taxon>Dikarya</taxon>
        <taxon>Ascomycota</taxon>
        <taxon>Pezizomycotina</taxon>
        <taxon>Sordariomycetes</taxon>
        <taxon>Hypocreomycetidae</taxon>
        <taxon>Hypocreales</taxon>
        <taxon>Clavicipitaceae</taxon>
        <taxon>Pochonia</taxon>
    </lineage>
</organism>
<dbReference type="GeneID" id="28858526"/>
<keyword evidence="2" id="KW-1185">Reference proteome</keyword>
<accession>A0A179F448</accession>
<comment type="caution">
    <text evidence="1">The sequence shown here is derived from an EMBL/GenBank/DDBJ whole genome shotgun (WGS) entry which is preliminary data.</text>
</comment>
<proteinExistence type="predicted"/>
<protein>
    <submittedName>
        <fullName evidence="1">Uncharacterized protein</fullName>
    </submittedName>
</protein>
<dbReference type="OrthoDB" id="5235778at2759"/>